<keyword evidence="5 8" id="KW-0472">Membrane</keyword>
<dbReference type="PROSITE" id="PS50262">
    <property type="entry name" value="G_PROTEIN_RECEP_F1_2"/>
    <property type="match status" value="1"/>
</dbReference>
<dbReference type="GO" id="GO:0005886">
    <property type="term" value="C:plasma membrane"/>
    <property type="evidence" value="ECO:0007669"/>
    <property type="project" value="UniProtKB-SubCell"/>
</dbReference>
<keyword evidence="3 7" id="KW-0812">Transmembrane</keyword>
<feature type="transmembrane region" description="Helical" evidence="8">
    <location>
        <begin position="164"/>
        <end position="184"/>
    </location>
</feature>
<dbReference type="PROSITE" id="PS00237">
    <property type="entry name" value="G_PROTEIN_RECEP_F1_1"/>
    <property type="match status" value="1"/>
</dbReference>
<dbReference type="Gene3D" id="1.20.1070.10">
    <property type="entry name" value="Rhodopsin 7-helix transmembrane proteins"/>
    <property type="match status" value="1"/>
</dbReference>
<evidence type="ECO:0000256" key="3">
    <source>
        <dbReference type="ARBA" id="ARBA00022692"/>
    </source>
</evidence>
<accession>A0A0L8G825</accession>
<feature type="transmembrane region" description="Helical" evidence="8">
    <location>
        <begin position="53"/>
        <end position="71"/>
    </location>
</feature>
<keyword evidence="7" id="KW-0297">G-protein coupled receptor</keyword>
<dbReference type="OMA" id="CRDIFAP"/>
<feature type="transmembrane region" description="Helical" evidence="8">
    <location>
        <begin position="272"/>
        <end position="290"/>
    </location>
</feature>
<dbReference type="OrthoDB" id="5987909at2759"/>
<comment type="subcellular location">
    <subcellularLocation>
        <location evidence="1">Cell membrane</location>
        <topology evidence="1">Multi-pass membrane protein</topology>
    </subcellularLocation>
</comment>
<evidence type="ECO:0000256" key="1">
    <source>
        <dbReference type="ARBA" id="ARBA00004651"/>
    </source>
</evidence>
<evidence type="ECO:0000256" key="8">
    <source>
        <dbReference type="SAM" id="Phobius"/>
    </source>
</evidence>
<dbReference type="GO" id="GO:0042277">
    <property type="term" value="F:peptide binding"/>
    <property type="evidence" value="ECO:0007669"/>
    <property type="project" value="TreeGrafter"/>
</dbReference>
<evidence type="ECO:0000313" key="10">
    <source>
        <dbReference type="EMBL" id="KOF73161.1"/>
    </source>
</evidence>
<reference evidence="10" key="1">
    <citation type="submission" date="2015-07" db="EMBL/GenBank/DDBJ databases">
        <title>MeaNS - Measles Nucleotide Surveillance Program.</title>
        <authorList>
            <person name="Tran T."/>
            <person name="Druce J."/>
        </authorList>
    </citation>
    <scope>NUCLEOTIDE SEQUENCE</scope>
    <source>
        <strain evidence="10">UCB-OBI-ISO-001</strain>
        <tissue evidence="10">Gonad</tissue>
    </source>
</reference>
<feature type="transmembrane region" description="Helical" evidence="8">
    <location>
        <begin position="83"/>
        <end position="105"/>
    </location>
</feature>
<gene>
    <name evidence="10" type="ORF">OCBIM_22038309mg</name>
</gene>
<dbReference type="PRINTS" id="PR00237">
    <property type="entry name" value="GPCRRHODOPSN"/>
</dbReference>
<dbReference type="AlphaFoldDB" id="A0A0L8G825"/>
<organism evidence="10">
    <name type="scientific">Octopus bimaculoides</name>
    <name type="common">California two-spotted octopus</name>
    <dbReference type="NCBI Taxonomy" id="37653"/>
    <lineage>
        <taxon>Eukaryota</taxon>
        <taxon>Metazoa</taxon>
        <taxon>Spiralia</taxon>
        <taxon>Lophotrochozoa</taxon>
        <taxon>Mollusca</taxon>
        <taxon>Cephalopoda</taxon>
        <taxon>Coleoidea</taxon>
        <taxon>Octopodiformes</taxon>
        <taxon>Octopoda</taxon>
        <taxon>Incirrata</taxon>
        <taxon>Octopodidae</taxon>
        <taxon>Octopus</taxon>
    </lineage>
</organism>
<feature type="domain" description="G-protein coupled receptors family 1 profile" evidence="9">
    <location>
        <begin position="63"/>
        <end position="328"/>
    </location>
</feature>
<feature type="transmembrane region" description="Helical" evidence="8">
    <location>
        <begin position="204"/>
        <end position="228"/>
    </location>
</feature>
<dbReference type="PANTHER" id="PTHR24241">
    <property type="entry name" value="NEUROPEPTIDE RECEPTOR-RELATED G-PROTEIN COUPLED RECEPTOR"/>
    <property type="match status" value="1"/>
</dbReference>
<evidence type="ECO:0000256" key="2">
    <source>
        <dbReference type="ARBA" id="ARBA00022475"/>
    </source>
</evidence>
<dbReference type="InterPro" id="IPR017452">
    <property type="entry name" value="GPCR_Rhodpsn_7TM"/>
</dbReference>
<dbReference type="InterPro" id="IPR000276">
    <property type="entry name" value="GPCR_Rhodpsn"/>
</dbReference>
<comment type="similarity">
    <text evidence="7">Belongs to the G-protein coupled receptor 1 family.</text>
</comment>
<dbReference type="KEGG" id="obi:106878532"/>
<dbReference type="Pfam" id="PF00001">
    <property type="entry name" value="7tm_1"/>
    <property type="match status" value="1"/>
</dbReference>
<feature type="transmembrane region" description="Helical" evidence="8">
    <location>
        <begin position="125"/>
        <end position="143"/>
    </location>
</feature>
<sequence length="390" mass="44963">MTELNESWNYKKWTSLSYTTMSISENDQQNFNNSSAESVHDKAYSKTVRLTCLYIMIIGGIIGGFLLLIWVKMNRRWKSRINILILNLSVADLSVIFFACTPQLVWEYVDREWFAGAFMCKLVKFMQSFSMMASTNMLIVIALDRHQAIRAPLRKPITIWKMAGVGWIVAALASLPMLFVFVHVERNGQHRCENIFRDKPKLHRQIFLTYVAFMVFFIPLIFLIVFYARIFLKIAQKATENQSCNNTTNGKPGKVHLQSTKSSSLPKAKIKTLKMTLVIVSMYIICWLPYFTAEMIMSYGNHEIISPTLYSILGGIAPINSAANPYIFLIFSINYKTLNCPKWRRVTYTNPDSTRSHFISSSRIEKSDCYKEHYTRACPTITVEMTTLEN</sequence>
<evidence type="ECO:0000259" key="9">
    <source>
        <dbReference type="PROSITE" id="PS50262"/>
    </source>
</evidence>
<feature type="transmembrane region" description="Helical" evidence="8">
    <location>
        <begin position="310"/>
        <end position="335"/>
    </location>
</feature>
<proteinExistence type="inferred from homology"/>
<name>A0A0L8G825_OCTBM</name>
<evidence type="ECO:0000256" key="4">
    <source>
        <dbReference type="ARBA" id="ARBA00022989"/>
    </source>
</evidence>
<evidence type="ECO:0000256" key="5">
    <source>
        <dbReference type="ARBA" id="ARBA00023136"/>
    </source>
</evidence>
<dbReference type="PANTHER" id="PTHR24241:SF83">
    <property type="entry name" value="G-PROTEIN COUPLED RECEPTOR 150-RELATED"/>
    <property type="match status" value="1"/>
</dbReference>
<dbReference type="GO" id="GO:0032870">
    <property type="term" value="P:cellular response to hormone stimulus"/>
    <property type="evidence" value="ECO:0007669"/>
    <property type="project" value="TreeGrafter"/>
</dbReference>
<dbReference type="SUPFAM" id="SSF81321">
    <property type="entry name" value="Family A G protein-coupled receptor-like"/>
    <property type="match status" value="1"/>
</dbReference>
<keyword evidence="2" id="KW-1003">Cell membrane</keyword>
<keyword evidence="6 7" id="KW-0675">Receptor</keyword>
<dbReference type="EMBL" id="KQ423275">
    <property type="protein sequence ID" value="KOF73161.1"/>
    <property type="molecule type" value="Genomic_DNA"/>
</dbReference>
<evidence type="ECO:0000256" key="7">
    <source>
        <dbReference type="RuleBase" id="RU000688"/>
    </source>
</evidence>
<dbReference type="GO" id="GO:0004930">
    <property type="term" value="F:G protein-coupled receptor activity"/>
    <property type="evidence" value="ECO:0007669"/>
    <property type="project" value="UniProtKB-KW"/>
</dbReference>
<dbReference type="STRING" id="37653.A0A0L8G825"/>
<keyword evidence="7" id="KW-0807">Transducer</keyword>
<evidence type="ECO:0000256" key="6">
    <source>
        <dbReference type="ARBA" id="ARBA00023170"/>
    </source>
</evidence>
<keyword evidence="4 8" id="KW-1133">Transmembrane helix</keyword>
<protein>
    <recommendedName>
        <fullName evidence="9">G-protein coupled receptors family 1 profile domain-containing protein</fullName>
    </recommendedName>
</protein>